<organism evidence="2 3">
    <name type="scientific">Coprinopsis marcescibilis</name>
    <name type="common">Agaric fungus</name>
    <name type="synonym">Psathyrella marcescibilis</name>
    <dbReference type="NCBI Taxonomy" id="230819"/>
    <lineage>
        <taxon>Eukaryota</taxon>
        <taxon>Fungi</taxon>
        <taxon>Dikarya</taxon>
        <taxon>Basidiomycota</taxon>
        <taxon>Agaricomycotina</taxon>
        <taxon>Agaricomycetes</taxon>
        <taxon>Agaricomycetidae</taxon>
        <taxon>Agaricales</taxon>
        <taxon>Agaricineae</taxon>
        <taxon>Psathyrellaceae</taxon>
        <taxon>Coprinopsis</taxon>
    </lineage>
</organism>
<gene>
    <name evidence="2" type="ORF">FA15DRAFT_727066</name>
</gene>
<name>A0A5C3KTP9_COPMA</name>
<proteinExistence type="predicted"/>
<dbReference type="STRING" id="230819.A0A5C3KTP9"/>
<evidence type="ECO:0008006" key="4">
    <source>
        <dbReference type="Google" id="ProtNLM"/>
    </source>
</evidence>
<sequence>MSSSALGLVPVLTGNNWIQWSDMMKAYLQSQGLWLYIEGAIKIPEDAPSTANAAEKLLRQNQILEWHKADQMAVGAITLKIAPSLKTYIGEETLMKEFSELDTIIGQVKANKIEMPEYVTTLMVLQTLPKKFKVVAQTFLQDNQMKDSATLDILKKKVILEWERQSKLKALANWISTVKPKGQNPTYQNQKGSSHRPFNQQQRSQPSTSSMPQPANTGNQQQKPFNKKKRGGVKVKARIAAAQLAAAAYSSITPDDSTMDIDTPMLPLPQDPPPPQQAIHSTLEIGKGGKVVTHYVRSDMPSHTYSQGASAHKWVKQLVGKENQSRYSTYQDARDLCDDLGAPKTAEMIRRLEELIISDSHWCPQTECFTCSIR</sequence>
<dbReference type="Proteomes" id="UP000307440">
    <property type="component" value="Unassembled WGS sequence"/>
</dbReference>
<feature type="compositionally biased region" description="Polar residues" evidence="1">
    <location>
        <begin position="183"/>
        <end position="224"/>
    </location>
</feature>
<accession>A0A5C3KTP9</accession>
<dbReference type="AlphaFoldDB" id="A0A5C3KTP9"/>
<evidence type="ECO:0000256" key="1">
    <source>
        <dbReference type="SAM" id="MobiDB-lite"/>
    </source>
</evidence>
<evidence type="ECO:0000313" key="3">
    <source>
        <dbReference type="Proteomes" id="UP000307440"/>
    </source>
</evidence>
<feature type="region of interest" description="Disordered" evidence="1">
    <location>
        <begin position="179"/>
        <end position="234"/>
    </location>
</feature>
<evidence type="ECO:0000313" key="2">
    <source>
        <dbReference type="EMBL" id="TFK19208.1"/>
    </source>
</evidence>
<protein>
    <recommendedName>
        <fullName evidence="4">DUF4219 domain-containing protein</fullName>
    </recommendedName>
</protein>
<dbReference type="OrthoDB" id="3032860at2759"/>
<feature type="compositionally biased region" description="Basic residues" evidence="1">
    <location>
        <begin position="225"/>
        <end position="234"/>
    </location>
</feature>
<reference evidence="2 3" key="1">
    <citation type="journal article" date="2019" name="Nat. Ecol. Evol.">
        <title>Megaphylogeny resolves global patterns of mushroom evolution.</title>
        <authorList>
            <person name="Varga T."/>
            <person name="Krizsan K."/>
            <person name="Foldi C."/>
            <person name="Dima B."/>
            <person name="Sanchez-Garcia M."/>
            <person name="Sanchez-Ramirez S."/>
            <person name="Szollosi G.J."/>
            <person name="Szarkandi J.G."/>
            <person name="Papp V."/>
            <person name="Albert L."/>
            <person name="Andreopoulos W."/>
            <person name="Angelini C."/>
            <person name="Antonin V."/>
            <person name="Barry K.W."/>
            <person name="Bougher N.L."/>
            <person name="Buchanan P."/>
            <person name="Buyck B."/>
            <person name="Bense V."/>
            <person name="Catcheside P."/>
            <person name="Chovatia M."/>
            <person name="Cooper J."/>
            <person name="Damon W."/>
            <person name="Desjardin D."/>
            <person name="Finy P."/>
            <person name="Geml J."/>
            <person name="Haridas S."/>
            <person name="Hughes K."/>
            <person name="Justo A."/>
            <person name="Karasinski D."/>
            <person name="Kautmanova I."/>
            <person name="Kiss B."/>
            <person name="Kocsube S."/>
            <person name="Kotiranta H."/>
            <person name="LaButti K.M."/>
            <person name="Lechner B.E."/>
            <person name="Liimatainen K."/>
            <person name="Lipzen A."/>
            <person name="Lukacs Z."/>
            <person name="Mihaltcheva S."/>
            <person name="Morgado L.N."/>
            <person name="Niskanen T."/>
            <person name="Noordeloos M.E."/>
            <person name="Ohm R.A."/>
            <person name="Ortiz-Santana B."/>
            <person name="Ovrebo C."/>
            <person name="Racz N."/>
            <person name="Riley R."/>
            <person name="Savchenko A."/>
            <person name="Shiryaev A."/>
            <person name="Soop K."/>
            <person name="Spirin V."/>
            <person name="Szebenyi C."/>
            <person name="Tomsovsky M."/>
            <person name="Tulloss R.E."/>
            <person name="Uehling J."/>
            <person name="Grigoriev I.V."/>
            <person name="Vagvolgyi C."/>
            <person name="Papp T."/>
            <person name="Martin F.M."/>
            <person name="Miettinen O."/>
            <person name="Hibbett D.S."/>
            <person name="Nagy L.G."/>
        </authorList>
    </citation>
    <scope>NUCLEOTIDE SEQUENCE [LARGE SCALE GENOMIC DNA]</scope>
    <source>
        <strain evidence="2 3">CBS 121175</strain>
    </source>
</reference>
<dbReference type="EMBL" id="ML210354">
    <property type="protein sequence ID" value="TFK19208.1"/>
    <property type="molecule type" value="Genomic_DNA"/>
</dbReference>
<keyword evidence="3" id="KW-1185">Reference proteome</keyword>